<feature type="region of interest" description="Disordered" evidence="1">
    <location>
        <begin position="181"/>
        <end position="203"/>
    </location>
</feature>
<proteinExistence type="predicted"/>
<dbReference type="AlphaFoldDB" id="A0A075FQE1"/>
<sequence length="203" mass="21734">MVSWLMLHLVLLPQASRNAESTASAADFLFFLPFAATSSNWASPSAATLAASLAEEARASLIIEAASSSALCRPEADVSAAFTRAFEMVSDALASALLRILSASLSVSLMVRSTSARPIVSPSVTRANVEQYITLTFSFLRLAGAFQRDSTKYRRLEGNAWIPSESVQRIGANSSATSRKAFRFTTGSTDSPPWDRFPSGAGW</sequence>
<evidence type="ECO:0000256" key="1">
    <source>
        <dbReference type="SAM" id="MobiDB-lite"/>
    </source>
</evidence>
<organism evidence="2">
    <name type="scientific">uncultured marine group II/III euryarchaeote AD1000_35_F01</name>
    <dbReference type="NCBI Taxonomy" id="1457758"/>
    <lineage>
        <taxon>Archaea</taxon>
        <taxon>Methanobacteriati</taxon>
        <taxon>Methanobacteriota</taxon>
        <taxon>environmental samples</taxon>
    </lineage>
</organism>
<dbReference type="EMBL" id="KF900393">
    <property type="protein sequence ID" value="AIE93418.1"/>
    <property type="molecule type" value="Genomic_DNA"/>
</dbReference>
<accession>A0A075FQE1</accession>
<protein>
    <submittedName>
        <fullName evidence="2">Uncharacterized protein</fullName>
    </submittedName>
</protein>
<evidence type="ECO:0000313" key="2">
    <source>
        <dbReference type="EMBL" id="AIE93418.1"/>
    </source>
</evidence>
<reference evidence="2" key="1">
    <citation type="journal article" date="2014" name="Genome Biol. Evol.">
        <title>Pangenome evidence for extensive interdomain horizontal transfer affecting lineage core and shell genes in uncultured planktonic thaumarchaeota and euryarchaeota.</title>
        <authorList>
            <person name="Deschamps P."/>
            <person name="Zivanovic Y."/>
            <person name="Moreira D."/>
            <person name="Rodriguez-Valera F."/>
            <person name="Lopez-Garcia P."/>
        </authorList>
    </citation>
    <scope>NUCLEOTIDE SEQUENCE</scope>
</reference>
<name>A0A075FQE1_9EURY</name>